<keyword evidence="3" id="KW-1185">Reference proteome</keyword>
<accession>A0AA41Z765</accession>
<keyword evidence="1" id="KW-0812">Transmembrane</keyword>
<proteinExistence type="predicted"/>
<feature type="transmembrane region" description="Helical" evidence="1">
    <location>
        <begin position="48"/>
        <end position="69"/>
    </location>
</feature>
<keyword evidence="1" id="KW-0472">Membrane</keyword>
<gene>
    <name evidence="2" type="ORF">NEE01_04815</name>
</gene>
<feature type="transmembrane region" description="Helical" evidence="1">
    <location>
        <begin position="76"/>
        <end position="96"/>
    </location>
</feature>
<reference evidence="2" key="1">
    <citation type="submission" date="2022-06" db="EMBL/GenBank/DDBJ databases">
        <title>Sphingomonas sp. nov. isolated from rhizosphere soil of tomato.</title>
        <authorList>
            <person name="Dong H."/>
            <person name="Gao R."/>
        </authorList>
    </citation>
    <scope>NUCLEOTIDE SEQUENCE</scope>
    <source>
        <strain evidence="2">MMSM24</strain>
    </source>
</reference>
<comment type="caution">
    <text evidence="2">The sequence shown here is derived from an EMBL/GenBank/DDBJ whole genome shotgun (WGS) entry which is preliminary data.</text>
</comment>
<dbReference type="Proteomes" id="UP001165565">
    <property type="component" value="Unassembled WGS sequence"/>
</dbReference>
<keyword evidence="1" id="KW-1133">Transmembrane helix</keyword>
<dbReference type="RefSeq" id="WP_179515411.1">
    <property type="nucleotide sequence ID" value="NZ_JANFAV010000002.1"/>
</dbReference>
<dbReference type="EMBL" id="JANFAV010000002">
    <property type="protein sequence ID" value="MCW6534102.1"/>
    <property type="molecule type" value="Genomic_DNA"/>
</dbReference>
<protein>
    <submittedName>
        <fullName evidence="2">Iron transporter</fullName>
    </submittedName>
</protein>
<evidence type="ECO:0000313" key="3">
    <source>
        <dbReference type="Proteomes" id="UP001165565"/>
    </source>
</evidence>
<evidence type="ECO:0000256" key="1">
    <source>
        <dbReference type="SAM" id="Phobius"/>
    </source>
</evidence>
<organism evidence="2 3">
    <name type="scientific">Sphingomonas lycopersici</name>
    <dbReference type="NCBI Taxonomy" id="2951807"/>
    <lineage>
        <taxon>Bacteria</taxon>
        <taxon>Pseudomonadati</taxon>
        <taxon>Pseudomonadota</taxon>
        <taxon>Alphaproteobacteria</taxon>
        <taxon>Sphingomonadales</taxon>
        <taxon>Sphingomonadaceae</taxon>
        <taxon>Sphingomonas</taxon>
    </lineage>
</organism>
<sequence length="98" mass="10303">MRKARPISARYRLAVLSRSVAAVAGGYGVSVLLAIAVAWTLPLSREEASIVATMIALLGLPIAMMACFYARTAPRVWIGLAIAASLFAGLAFAAGWRP</sequence>
<feature type="transmembrane region" description="Helical" evidence="1">
    <location>
        <begin position="20"/>
        <end position="42"/>
    </location>
</feature>
<evidence type="ECO:0000313" key="2">
    <source>
        <dbReference type="EMBL" id="MCW6534102.1"/>
    </source>
</evidence>
<name>A0AA41Z765_9SPHN</name>
<dbReference type="AlphaFoldDB" id="A0AA41Z765"/>